<reference evidence="2 3" key="1">
    <citation type="submission" date="2016-10" db="EMBL/GenBank/DDBJ databases">
        <authorList>
            <person name="de Groot N.N."/>
        </authorList>
    </citation>
    <scope>NUCLEOTIDE SEQUENCE [LARGE SCALE GENOMIC DNA]</scope>
    <source>
        <strain evidence="2 3">CGMCC 1.10959</strain>
    </source>
</reference>
<sequence length="82" mass="9314">MSLADPSRRAPFWQRLFFRIPVIGWVARDLMYGDKDNIWYALGGFVCLWMSLALIFGLPGLYLPALALVPVVFLTLLLITRG</sequence>
<dbReference type="RefSeq" id="WP_027260612.1">
    <property type="nucleotide sequence ID" value="NZ_FPAW01000002.1"/>
</dbReference>
<evidence type="ECO:0000256" key="1">
    <source>
        <dbReference type="SAM" id="Phobius"/>
    </source>
</evidence>
<dbReference type="AlphaFoldDB" id="A0A1I6YEK4"/>
<dbReference type="OrthoDB" id="8479738at2"/>
<gene>
    <name evidence="2" type="ORF">SAMN05216236_102174</name>
</gene>
<organism evidence="2 3">
    <name type="scientific">Sedimentitalea nanhaiensis</name>
    <dbReference type="NCBI Taxonomy" id="999627"/>
    <lineage>
        <taxon>Bacteria</taxon>
        <taxon>Pseudomonadati</taxon>
        <taxon>Pseudomonadota</taxon>
        <taxon>Alphaproteobacteria</taxon>
        <taxon>Rhodobacterales</taxon>
        <taxon>Paracoccaceae</taxon>
        <taxon>Sedimentitalea</taxon>
    </lineage>
</organism>
<dbReference type="Proteomes" id="UP000182466">
    <property type="component" value="Unassembled WGS sequence"/>
</dbReference>
<keyword evidence="1" id="KW-0472">Membrane</keyword>
<dbReference type="STRING" id="999627.SAMN05216236_102174"/>
<accession>A0A1I6YEK4</accession>
<dbReference type="EMBL" id="FPAW01000002">
    <property type="protein sequence ID" value="SFT48923.1"/>
    <property type="molecule type" value="Genomic_DNA"/>
</dbReference>
<dbReference type="eggNOG" id="ENOG503387F">
    <property type="taxonomic scope" value="Bacteria"/>
</dbReference>
<evidence type="ECO:0000313" key="2">
    <source>
        <dbReference type="EMBL" id="SFT48923.1"/>
    </source>
</evidence>
<proteinExistence type="predicted"/>
<evidence type="ECO:0000313" key="3">
    <source>
        <dbReference type="Proteomes" id="UP000182466"/>
    </source>
</evidence>
<feature type="transmembrane region" description="Helical" evidence="1">
    <location>
        <begin position="62"/>
        <end position="80"/>
    </location>
</feature>
<name>A0A1I6YEK4_9RHOB</name>
<keyword evidence="1" id="KW-0812">Transmembrane</keyword>
<feature type="transmembrane region" description="Helical" evidence="1">
    <location>
        <begin position="38"/>
        <end position="56"/>
    </location>
</feature>
<protein>
    <submittedName>
        <fullName evidence="2">Uncharacterized protein</fullName>
    </submittedName>
</protein>
<keyword evidence="1" id="KW-1133">Transmembrane helix</keyword>
<keyword evidence="3" id="KW-1185">Reference proteome</keyword>